<sequence length="359" mass="40460">MTTSPSGSLPPTNDVGGHMNAEPAHPVEDLRDAAGLVGVRMYLTISGKPTETLVWKADDRFDAREMLVMIPGNPGCVEYYHEFLQTVYESAPKPLDIYAIEHLNHTLHAYTTPHLYTLDDQVRHKLHFLDEIMRLYPRTTRVHLMGHSVGSYICLQLLRIRGERLAREMHLGRVMLLFPTITHIKNTPNGVWISHLTRWLPRTIAGLAAGALGSLPQSWLLPLVRLCTGQTESHAQITARLIHSSVALNALYMANHEMDKILQLDLPTIDRWLPHLTFYYGTTDQWVPLHMWHEVSEWWPNGDIHLCEKELPHAFVLGHGQAMGEIVAGWLNKHLKTPPGATTVAENGVVVEATLDARP</sequence>
<dbReference type="Proteomes" id="UP000054350">
    <property type="component" value="Unassembled WGS sequence"/>
</dbReference>
<feature type="compositionally biased region" description="Polar residues" evidence="5">
    <location>
        <begin position="1"/>
        <end position="11"/>
    </location>
</feature>
<reference evidence="6 7" key="1">
    <citation type="submission" date="2009-11" db="EMBL/GenBank/DDBJ databases">
        <title>Annotation of Allomyces macrogynus ATCC 38327.</title>
        <authorList>
            <consortium name="The Broad Institute Genome Sequencing Platform"/>
            <person name="Russ C."/>
            <person name="Cuomo C."/>
            <person name="Burger G."/>
            <person name="Gray M.W."/>
            <person name="Holland P.W.H."/>
            <person name="King N."/>
            <person name="Lang F.B.F."/>
            <person name="Roger A.J."/>
            <person name="Ruiz-Trillo I."/>
            <person name="Young S.K."/>
            <person name="Zeng Q."/>
            <person name="Gargeya S."/>
            <person name="Fitzgerald M."/>
            <person name="Haas B."/>
            <person name="Abouelleil A."/>
            <person name="Alvarado L."/>
            <person name="Arachchi H.M."/>
            <person name="Berlin A."/>
            <person name="Chapman S.B."/>
            <person name="Gearin G."/>
            <person name="Goldberg J."/>
            <person name="Griggs A."/>
            <person name="Gujja S."/>
            <person name="Hansen M."/>
            <person name="Heiman D."/>
            <person name="Howarth C."/>
            <person name="Larimer J."/>
            <person name="Lui A."/>
            <person name="MacDonald P.J.P."/>
            <person name="McCowen C."/>
            <person name="Montmayeur A."/>
            <person name="Murphy C."/>
            <person name="Neiman D."/>
            <person name="Pearson M."/>
            <person name="Priest M."/>
            <person name="Roberts A."/>
            <person name="Saif S."/>
            <person name="Shea T."/>
            <person name="Sisk P."/>
            <person name="Stolte C."/>
            <person name="Sykes S."/>
            <person name="Wortman J."/>
            <person name="Nusbaum C."/>
            <person name="Birren B."/>
        </authorList>
    </citation>
    <scope>NUCLEOTIDE SEQUENCE [LARGE SCALE GENOMIC DNA]</scope>
    <source>
        <strain evidence="6 7">ATCC 38327</strain>
    </source>
</reference>
<dbReference type="InterPro" id="IPR029058">
    <property type="entry name" value="AB_hydrolase_fold"/>
</dbReference>
<keyword evidence="7" id="KW-1185">Reference proteome</keyword>
<dbReference type="Gene3D" id="3.40.50.1820">
    <property type="entry name" value="alpha/beta hydrolase"/>
    <property type="match status" value="1"/>
</dbReference>
<dbReference type="Pfam" id="PF10230">
    <property type="entry name" value="LIDHydrolase"/>
    <property type="match status" value="1"/>
</dbReference>
<dbReference type="GO" id="GO:0016298">
    <property type="term" value="F:lipase activity"/>
    <property type="evidence" value="ECO:0007669"/>
    <property type="project" value="InterPro"/>
</dbReference>
<proteinExistence type="inferred from homology"/>
<dbReference type="STRING" id="578462.A0A0L0T7U4"/>
<organism evidence="6 7">
    <name type="scientific">Allomyces macrogynus (strain ATCC 38327)</name>
    <name type="common">Allomyces javanicus var. macrogynus</name>
    <dbReference type="NCBI Taxonomy" id="578462"/>
    <lineage>
        <taxon>Eukaryota</taxon>
        <taxon>Fungi</taxon>
        <taxon>Fungi incertae sedis</taxon>
        <taxon>Blastocladiomycota</taxon>
        <taxon>Blastocladiomycetes</taxon>
        <taxon>Blastocladiales</taxon>
        <taxon>Blastocladiaceae</taxon>
        <taxon>Allomyces</taxon>
    </lineage>
</organism>
<gene>
    <name evidence="6" type="ORF">AMAG_15380</name>
</gene>
<dbReference type="GO" id="GO:0005811">
    <property type="term" value="C:lipid droplet"/>
    <property type="evidence" value="ECO:0007669"/>
    <property type="project" value="UniProtKB-SubCell"/>
</dbReference>
<dbReference type="OrthoDB" id="448051at2759"/>
<accession>A0A0L0T7U4</accession>
<dbReference type="EMBL" id="GG745367">
    <property type="protein sequence ID" value="KNE70624.1"/>
    <property type="molecule type" value="Genomic_DNA"/>
</dbReference>
<keyword evidence="3" id="KW-0551">Lipid droplet</keyword>
<evidence type="ECO:0000256" key="5">
    <source>
        <dbReference type="SAM" id="MobiDB-lite"/>
    </source>
</evidence>
<dbReference type="PANTHER" id="PTHR13390:SF0">
    <property type="entry name" value="LIPID DROPLET-ASSOCIATED HYDROLASE"/>
    <property type="match status" value="1"/>
</dbReference>
<evidence type="ECO:0008006" key="8">
    <source>
        <dbReference type="Google" id="ProtNLM"/>
    </source>
</evidence>
<evidence type="ECO:0000313" key="7">
    <source>
        <dbReference type="Proteomes" id="UP000054350"/>
    </source>
</evidence>
<dbReference type="VEuPathDB" id="FungiDB:AMAG_15380"/>
<reference evidence="7" key="2">
    <citation type="submission" date="2009-11" db="EMBL/GenBank/DDBJ databases">
        <title>The Genome Sequence of Allomyces macrogynus strain ATCC 38327.</title>
        <authorList>
            <consortium name="The Broad Institute Genome Sequencing Platform"/>
            <person name="Russ C."/>
            <person name="Cuomo C."/>
            <person name="Shea T."/>
            <person name="Young S.K."/>
            <person name="Zeng Q."/>
            <person name="Koehrsen M."/>
            <person name="Haas B."/>
            <person name="Borodovsky M."/>
            <person name="Guigo R."/>
            <person name="Alvarado L."/>
            <person name="Berlin A."/>
            <person name="Borenstein D."/>
            <person name="Chen Z."/>
            <person name="Engels R."/>
            <person name="Freedman E."/>
            <person name="Gellesch M."/>
            <person name="Goldberg J."/>
            <person name="Griggs A."/>
            <person name="Gujja S."/>
            <person name="Heiman D."/>
            <person name="Hepburn T."/>
            <person name="Howarth C."/>
            <person name="Jen D."/>
            <person name="Larson L."/>
            <person name="Lewis B."/>
            <person name="Mehta T."/>
            <person name="Park D."/>
            <person name="Pearson M."/>
            <person name="Roberts A."/>
            <person name="Saif S."/>
            <person name="Shenoy N."/>
            <person name="Sisk P."/>
            <person name="Stolte C."/>
            <person name="Sykes S."/>
            <person name="Walk T."/>
            <person name="White J."/>
            <person name="Yandava C."/>
            <person name="Burger G."/>
            <person name="Gray M.W."/>
            <person name="Holland P.W.H."/>
            <person name="King N."/>
            <person name="Lang F.B.F."/>
            <person name="Roger A.J."/>
            <person name="Ruiz-Trillo I."/>
            <person name="Lander E."/>
            <person name="Nusbaum C."/>
        </authorList>
    </citation>
    <scope>NUCLEOTIDE SEQUENCE [LARGE SCALE GENOMIC DNA]</scope>
    <source>
        <strain evidence="7">ATCC 38327</strain>
    </source>
</reference>
<dbReference type="PANTHER" id="PTHR13390">
    <property type="entry name" value="LIPASE"/>
    <property type="match status" value="1"/>
</dbReference>
<evidence type="ECO:0000256" key="1">
    <source>
        <dbReference type="ARBA" id="ARBA00004502"/>
    </source>
</evidence>
<comment type="subcellular location">
    <subcellularLocation>
        <location evidence="1">Lipid droplet</location>
    </subcellularLocation>
</comment>
<evidence type="ECO:0000256" key="4">
    <source>
        <dbReference type="ARBA" id="ARBA00022801"/>
    </source>
</evidence>
<evidence type="ECO:0000256" key="2">
    <source>
        <dbReference type="ARBA" id="ARBA00008300"/>
    </source>
</evidence>
<keyword evidence="4" id="KW-0378">Hydrolase</keyword>
<evidence type="ECO:0000256" key="3">
    <source>
        <dbReference type="ARBA" id="ARBA00022677"/>
    </source>
</evidence>
<dbReference type="GO" id="GO:0019915">
    <property type="term" value="P:lipid storage"/>
    <property type="evidence" value="ECO:0007669"/>
    <property type="project" value="InterPro"/>
</dbReference>
<dbReference type="SUPFAM" id="SSF53474">
    <property type="entry name" value="alpha/beta-Hydrolases"/>
    <property type="match status" value="1"/>
</dbReference>
<feature type="region of interest" description="Disordered" evidence="5">
    <location>
        <begin position="1"/>
        <end position="23"/>
    </location>
</feature>
<dbReference type="eggNOG" id="KOG3975">
    <property type="taxonomic scope" value="Eukaryota"/>
</dbReference>
<dbReference type="InterPro" id="IPR019363">
    <property type="entry name" value="LDAH"/>
</dbReference>
<name>A0A0L0T7U4_ALLM3</name>
<dbReference type="AlphaFoldDB" id="A0A0L0T7U4"/>
<comment type="similarity">
    <text evidence="2">Belongs to the AB hydrolase superfamily. LDAH family.</text>
</comment>
<evidence type="ECO:0000313" key="6">
    <source>
        <dbReference type="EMBL" id="KNE70624.1"/>
    </source>
</evidence>
<protein>
    <recommendedName>
        <fullName evidence="8">AB hydrolase-1 domain-containing protein</fullName>
    </recommendedName>
</protein>